<evidence type="ECO:0000256" key="1">
    <source>
        <dbReference type="RuleBase" id="RU361155"/>
    </source>
</evidence>
<feature type="non-terminal residue" evidence="3">
    <location>
        <position position="1"/>
    </location>
</feature>
<comment type="similarity">
    <text evidence="1">Belongs to the sulfotransferase 1 family.</text>
</comment>
<evidence type="ECO:0000313" key="3">
    <source>
        <dbReference type="EMBL" id="KAF5895605.1"/>
    </source>
</evidence>
<keyword evidence="1" id="KW-0808">Transferase</keyword>
<dbReference type="Gene3D" id="3.40.50.300">
    <property type="entry name" value="P-loop containing nucleotide triphosphate hydrolases"/>
    <property type="match status" value="1"/>
</dbReference>
<dbReference type="GO" id="GO:0008146">
    <property type="term" value="F:sulfotransferase activity"/>
    <property type="evidence" value="ECO:0007669"/>
    <property type="project" value="InterPro"/>
</dbReference>
<feature type="domain" description="Sulfotransferase" evidence="2">
    <location>
        <begin position="1"/>
        <end position="62"/>
    </location>
</feature>
<dbReference type="Proteomes" id="UP000727407">
    <property type="component" value="Unassembled WGS sequence"/>
</dbReference>
<dbReference type="EC" id="2.8.2.-" evidence="1"/>
<organism evidence="3 4">
    <name type="scientific">Clarias magur</name>
    <name type="common">Asian catfish</name>
    <name type="synonym">Macropteronotus magur</name>
    <dbReference type="NCBI Taxonomy" id="1594786"/>
    <lineage>
        <taxon>Eukaryota</taxon>
        <taxon>Metazoa</taxon>
        <taxon>Chordata</taxon>
        <taxon>Craniata</taxon>
        <taxon>Vertebrata</taxon>
        <taxon>Euteleostomi</taxon>
        <taxon>Actinopterygii</taxon>
        <taxon>Neopterygii</taxon>
        <taxon>Teleostei</taxon>
        <taxon>Ostariophysi</taxon>
        <taxon>Siluriformes</taxon>
        <taxon>Clariidae</taxon>
        <taxon>Clarias</taxon>
    </lineage>
</organism>
<evidence type="ECO:0000313" key="4">
    <source>
        <dbReference type="Proteomes" id="UP000727407"/>
    </source>
</evidence>
<protein>
    <recommendedName>
        <fullName evidence="1">Sulfotransferase</fullName>
        <ecNumber evidence="1">2.8.2.-</ecNumber>
    </recommendedName>
</protein>
<dbReference type="Pfam" id="PF00685">
    <property type="entry name" value="Sulfotransfer_1"/>
    <property type="match status" value="1"/>
</dbReference>
<comment type="caution">
    <text evidence="3">The sequence shown here is derived from an EMBL/GenBank/DDBJ whole genome shotgun (WGS) entry which is preliminary data.</text>
</comment>
<name>A0A8J4XCK1_CLAMG</name>
<feature type="non-terminal residue" evidence="3">
    <location>
        <position position="67"/>
    </location>
</feature>
<dbReference type="InterPro" id="IPR027417">
    <property type="entry name" value="P-loop_NTPase"/>
</dbReference>
<reference evidence="3" key="1">
    <citation type="submission" date="2020-07" db="EMBL/GenBank/DDBJ databases">
        <title>Clarias magur genome sequencing, assembly and annotation.</title>
        <authorList>
            <person name="Kushwaha B."/>
            <person name="Kumar R."/>
            <person name="Das P."/>
            <person name="Joshi C.G."/>
            <person name="Kumar D."/>
            <person name="Nagpure N.S."/>
            <person name="Pandey M."/>
            <person name="Agarwal S."/>
            <person name="Srivastava S."/>
            <person name="Singh M."/>
            <person name="Sahoo L."/>
            <person name="Jayasankar P."/>
            <person name="Meher P.K."/>
            <person name="Koringa P.G."/>
            <person name="Iquebal M.A."/>
            <person name="Das S.P."/>
            <person name="Bit A."/>
            <person name="Patnaik S."/>
            <person name="Patel N."/>
            <person name="Shah T.M."/>
            <person name="Hinsu A."/>
            <person name="Jena J.K."/>
        </authorList>
    </citation>
    <scope>NUCLEOTIDE SEQUENCE</scope>
    <source>
        <strain evidence="3">CIFAMagur01</strain>
        <tissue evidence="3">Testis</tissue>
    </source>
</reference>
<gene>
    <name evidence="3" type="primary">sult3st4</name>
    <name evidence="3" type="ORF">DAT39_014692</name>
</gene>
<dbReference type="EMBL" id="QNUK01000315">
    <property type="protein sequence ID" value="KAF5895605.1"/>
    <property type="molecule type" value="Genomic_DNA"/>
</dbReference>
<accession>A0A8J4XCK1</accession>
<keyword evidence="4" id="KW-1185">Reference proteome</keyword>
<dbReference type="AlphaFoldDB" id="A0A8J4XCK1"/>
<sequence length="67" mass="7910">TVWTQRILTLLYEDEFPEAVDQTSFARMPWLEFPQKGLDHPTRRSPRLFCSHLPERLLPCGLQQKGK</sequence>
<proteinExistence type="inferred from homology"/>
<dbReference type="OrthoDB" id="205623at2759"/>
<evidence type="ECO:0000259" key="2">
    <source>
        <dbReference type="Pfam" id="PF00685"/>
    </source>
</evidence>
<dbReference type="InterPro" id="IPR000863">
    <property type="entry name" value="Sulfotransferase_dom"/>
</dbReference>